<dbReference type="EMBL" id="CAMPGE010018742">
    <property type="protein sequence ID" value="CAI2377131.1"/>
    <property type="molecule type" value="Genomic_DNA"/>
</dbReference>
<protein>
    <submittedName>
        <fullName evidence="1">Uncharacterized protein</fullName>
    </submittedName>
</protein>
<keyword evidence="2" id="KW-1185">Reference proteome</keyword>
<evidence type="ECO:0000313" key="2">
    <source>
        <dbReference type="Proteomes" id="UP001295684"/>
    </source>
</evidence>
<reference evidence="1" key="1">
    <citation type="submission" date="2023-07" db="EMBL/GenBank/DDBJ databases">
        <authorList>
            <consortium name="AG Swart"/>
            <person name="Singh M."/>
            <person name="Singh A."/>
            <person name="Seah K."/>
            <person name="Emmerich C."/>
        </authorList>
    </citation>
    <scope>NUCLEOTIDE SEQUENCE</scope>
    <source>
        <strain evidence="1">DP1</strain>
    </source>
</reference>
<organism evidence="1 2">
    <name type="scientific">Euplotes crassus</name>
    <dbReference type="NCBI Taxonomy" id="5936"/>
    <lineage>
        <taxon>Eukaryota</taxon>
        <taxon>Sar</taxon>
        <taxon>Alveolata</taxon>
        <taxon>Ciliophora</taxon>
        <taxon>Intramacronucleata</taxon>
        <taxon>Spirotrichea</taxon>
        <taxon>Hypotrichia</taxon>
        <taxon>Euplotida</taxon>
        <taxon>Euplotidae</taxon>
        <taxon>Moneuplotes</taxon>
    </lineage>
</organism>
<sequence length="220" mass="26308">MRRIDKSKSKLFFFEKLEEIWGGLMKMIRPRKIVEFDFSSPCFRDSHLNDKYLFKGIRLMPFVVNRLKIEKFFIRNYHLRKIFVSSRNTRMIMFKKCKIDTTEIKPLDSFKFQTLFLYFKDCSGWFSQDWKNDTNFIEALIKTISTCGLKNSLNRIYFGKTSLTETQVLEWLEAYSLYDVIISMLDFTCDDSRDYVLKSEDSIPLKEKILTKSEGKCLIQ</sequence>
<gene>
    <name evidence="1" type="ORF">ECRASSUSDP1_LOCUS18514</name>
</gene>
<dbReference type="Proteomes" id="UP001295684">
    <property type="component" value="Unassembled WGS sequence"/>
</dbReference>
<accession>A0AAD1XR23</accession>
<proteinExistence type="predicted"/>
<dbReference type="AlphaFoldDB" id="A0AAD1XR23"/>
<evidence type="ECO:0000313" key="1">
    <source>
        <dbReference type="EMBL" id="CAI2377131.1"/>
    </source>
</evidence>
<name>A0AAD1XR23_EUPCR</name>
<comment type="caution">
    <text evidence="1">The sequence shown here is derived from an EMBL/GenBank/DDBJ whole genome shotgun (WGS) entry which is preliminary data.</text>
</comment>